<protein>
    <recommendedName>
        <fullName evidence="9">Integral membrane protein-like protein</fullName>
    </recommendedName>
</protein>
<evidence type="ECO:0000256" key="2">
    <source>
        <dbReference type="ARBA" id="ARBA00022475"/>
    </source>
</evidence>
<evidence type="ECO:0000256" key="6">
    <source>
        <dbReference type="SAM" id="Phobius"/>
    </source>
</evidence>
<dbReference type="InterPro" id="IPR022791">
    <property type="entry name" value="L-PG_synthase/AglD"/>
</dbReference>
<keyword evidence="4 6" id="KW-1133">Transmembrane helix</keyword>
<dbReference type="Pfam" id="PF03706">
    <property type="entry name" value="LPG_synthase_TM"/>
    <property type="match status" value="1"/>
</dbReference>
<evidence type="ECO:0000256" key="5">
    <source>
        <dbReference type="ARBA" id="ARBA00023136"/>
    </source>
</evidence>
<feature type="transmembrane region" description="Helical" evidence="6">
    <location>
        <begin position="319"/>
        <end position="345"/>
    </location>
</feature>
<accession>C5CI24</accession>
<dbReference type="PANTHER" id="PTHR37693">
    <property type="entry name" value="PHOSPHATIDYLGLYCEROL LYSYLTRANSFERASE"/>
    <property type="match status" value="1"/>
</dbReference>
<dbReference type="EMBL" id="CP001634">
    <property type="protein sequence ID" value="ACR79803.1"/>
    <property type="molecule type" value="Genomic_DNA"/>
</dbReference>
<feature type="transmembrane region" description="Helical" evidence="6">
    <location>
        <begin position="157"/>
        <end position="179"/>
    </location>
</feature>
<evidence type="ECO:0000256" key="4">
    <source>
        <dbReference type="ARBA" id="ARBA00022989"/>
    </source>
</evidence>
<dbReference type="AlphaFoldDB" id="C5CI24"/>
<dbReference type="HOGENOM" id="CLU_039146_1_0_0"/>
<dbReference type="NCBIfam" id="TIGR00374">
    <property type="entry name" value="flippase-like domain"/>
    <property type="match status" value="1"/>
</dbReference>
<name>C5CI24_KOSOT</name>
<feature type="transmembrane region" description="Helical" evidence="6">
    <location>
        <begin position="122"/>
        <end position="145"/>
    </location>
</feature>
<keyword evidence="8" id="KW-1185">Reference proteome</keyword>
<dbReference type="eggNOG" id="COG0392">
    <property type="taxonomic scope" value="Bacteria"/>
</dbReference>
<keyword evidence="5 6" id="KW-0472">Membrane</keyword>
<dbReference type="PANTHER" id="PTHR37693:SF1">
    <property type="entry name" value="INTEGRAL MEMBRANE PROTEIN"/>
    <property type="match status" value="1"/>
</dbReference>
<organism evidence="7 8">
    <name type="scientific">Kosmotoga olearia (strain ATCC BAA-1733 / DSM 21960 / TBF 19.5.1)</name>
    <dbReference type="NCBI Taxonomy" id="521045"/>
    <lineage>
        <taxon>Bacteria</taxon>
        <taxon>Thermotogati</taxon>
        <taxon>Thermotogota</taxon>
        <taxon>Thermotogae</taxon>
        <taxon>Kosmotogales</taxon>
        <taxon>Kosmotogaceae</taxon>
        <taxon>Kosmotoga</taxon>
    </lineage>
</organism>
<keyword evidence="3 6" id="KW-0812">Transmembrane</keyword>
<keyword evidence="2" id="KW-1003">Cell membrane</keyword>
<sequence>MKEKGVKRQASSKNIVYAILISVIVILAILALTGEELDLSLFLKLPFQWILGALLLYLIALSINALRTLLLLRAFGIKFKYSYAFTNNLLMQYFNNITPFAAGGQPFQIYDLTKKGIDVTTAAAVIVSRYVMTNIAILTLAIFFLPKYWRSFLNIPGIGILAFLGAFFTFALLVLLTTLSYSRKLLTRLVDLLVKPKFLRKLFAKWLNCEPDEVRERLLKNFEEFNYYMHFIWRKGPHYMFVDVGLAILFSMVFKFILYFLIIGLSKTSGKPVTASFLDVWGVQELLFLVAFYVPTPGASGALEAGLFFMLKDAVPKDLIAISVTLWRLLTYHFVIVVGSLVFFIQQVRRGKNTKAKIDT</sequence>
<evidence type="ECO:0000256" key="3">
    <source>
        <dbReference type="ARBA" id="ARBA00022692"/>
    </source>
</evidence>
<proteinExistence type="predicted"/>
<dbReference type="Proteomes" id="UP000002382">
    <property type="component" value="Chromosome"/>
</dbReference>
<feature type="transmembrane region" description="Helical" evidence="6">
    <location>
        <begin position="46"/>
        <end position="72"/>
    </location>
</feature>
<evidence type="ECO:0000313" key="8">
    <source>
        <dbReference type="Proteomes" id="UP000002382"/>
    </source>
</evidence>
<dbReference type="GO" id="GO:0005886">
    <property type="term" value="C:plasma membrane"/>
    <property type="evidence" value="ECO:0007669"/>
    <property type="project" value="UniProtKB-SubCell"/>
</dbReference>
<feature type="transmembrane region" description="Helical" evidence="6">
    <location>
        <begin position="239"/>
        <end position="262"/>
    </location>
</feature>
<evidence type="ECO:0000256" key="1">
    <source>
        <dbReference type="ARBA" id="ARBA00004651"/>
    </source>
</evidence>
<feature type="transmembrane region" description="Helical" evidence="6">
    <location>
        <begin position="15"/>
        <end position="34"/>
    </location>
</feature>
<reference evidence="7 8" key="2">
    <citation type="journal article" date="2011" name="J. Bacteriol.">
        <title>Genome Sequence of Kosmotoga olearia Strain TBF 19.5.1, a Thermophilic Bacterium with a Wide Growth Temperature Range, Isolated from the Troll B Oil Platform in the North Sea.</title>
        <authorList>
            <person name="Swithers K.S."/>
            <person name="Dipippo J.L."/>
            <person name="Bruce D.C."/>
            <person name="Detter C."/>
            <person name="Tapia R."/>
            <person name="Han S."/>
            <person name="Goodwin L.A."/>
            <person name="Han J."/>
            <person name="Woyke T."/>
            <person name="Pitluck S."/>
            <person name="Pennacchio L."/>
            <person name="Nolan M."/>
            <person name="Mikhailova N."/>
            <person name="Land M.L."/>
            <person name="Nesbo C.L."/>
            <person name="Gogarten J.P."/>
            <person name="Noll K.M."/>
        </authorList>
    </citation>
    <scope>NUCLEOTIDE SEQUENCE [LARGE SCALE GENOMIC DNA]</scope>
    <source>
        <strain evidence="8">ATCC BAA-1733 / DSM 21960 / TBF 19.5.1</strain>
    </source>
</reference>
<dbReference type="RefSeq" id="WP_015868461.1">
    <property type="nucleotide sequence ID" value="NC_012785.1"/>
</dbReference>
<dbReference type="OrthoDB" id="9810654at2"/>
<comment type="subcellular location">
    <subcellularLocation>
        <location evidence="1">Cell membrane</location>
        <topology evidence="1">Multi-pass membrane protein</topology>
    </subcellularLocation>
</comment>
<reference evidence="7 8" key="1">
    <citation type="submission" date="2009-06" db="EMBL/GenBank/DDBJ databases">
        <title>Complete sequence of Thermotogales bacterium TBF 19.5.1.</title>
        <authorList>
            <consortium name="US DOE Joint Genome Institute"/>
            <person name="Lucas S."/>
            <person name="Copeland A."/>
            <person name="Lapidus A."/>
            <person name="Glavina del Rio T."/>
            <person name="Tice H."/>
            <person name="Bruce D."/>
            <person name="Goodwin L."/>
            <person name="Pitluck S."/>
            <person name="Chertkov O."/>
            <person name="Brettin T."/>
            <person name="Detter J.C."/>
            <person name="Han C."/>
            <person name="Schmutz J."/>
            <person name="Larimer F."/>
            <person name="Land M."/>
            <person name="Hauser L."/>
            <person name="Kyrpides N."/>
            <person name="Ovchinnikova G."/>
            <person name="Noll K."/>
        </authorList>
    </citation>
    <scope>NUCLEOTIDE SEQUENCE [LARGE SCALE GENOMIC DNA]</scope>
    <source>
        <strain evidence="8">ATCC BAA-1733 / DSM 21960 / TBF 19.5.1</strain>
    </source>
</reference>
<dbReference type="KEGG" id="kol:Kole_1101"/>
<gene>
    <name evidence="7" type="ordered locus">Kole_1101</name>
</gene>
<evidence type="ECO:0008006" key="9">
    <source>
        <dbReference type="Google" id="ProtNLM"/>
    </source>
</evidence>
<evidence type="ECO:0000313" key="7">
    <source>
        <dbReference type="EMBL" id="ACR79803.1"/>
    </source>
</evidence>